<dbReference type="SMART" id="SM00271">
    <property type="entry name" value="DnaJ"/>
    <property type="match status" value="1"/>
</dbReference>
<dbReference type="PRINTS" id="PR00625">
    <property type="entry name" value="JDOMAIN"/>
</dbReference>
<dbReference type="CDD" id="cd06257">
    <property type="entry name" value="DnaJ"/>
    <property type="match status" value="1"/>
</dbReference>
<evidence type="ECO:0000313" key="4">
    <source>
        <dbReference type="EMBL" id="GCF08536.1"/>
    </source>
</evidence>
<dbReference type="PROSITE" id="PS50076">
    <property type="entry name" value="DNAJ_2"/>
    <property type="match status" value="1"/>
</dbReference>
<evidence type="ECO:0000256" key="1">
    <source>
        <dbReference type="SAM" id="MobiDB-lite"/>
    </source>
</evidence>
<dbReference type="EMBL" id="BIXY01000026">
    <property type="protein sequence ID" value="GCF08536.1"/>
    <property type="molecule type" value="Genomic_DNA"/>
</dbReference>
<dbReference type="Proteomes" id="UP000322530">
    <property type="component" value="Unassembled WGS sequence"/>
</dbReference>
<feature type="transmembrane region" description="Helical" evidence="2">
    <location>
        <begin position="281"/>
        <end position="302"/>
    </location>
</feature>
<gene>
    <name evidence="4" type="ORF">KDI_21000</name>
</gene>
<sequence length="306" mass="34745">MGLMNTFTDYYELLGVTADAPPEMVKAAFKKLALRYHPDVYKGADANERMSQLLQAYQILNDPATRKQYDARRSEHLLDGHVPEHVSASTSHSGSAAPPAQSHRSQKGSTVSPGARRDRQRHYDFPAFPPGKPVNIHLVDIDYALSADEAQQLRSQGLLRGVAHSTKDQQYFCHRCHHRWREERVGGSQRAPRYCPKCHALDWPEYLLLRCMHCRAVFESEQIRYEVGSYSYGGEHGADKGGLCPPYELFPLCPYCATARWSAAEDARVSDLRQKADRRALALRLLWISVFVIIFILLLLFLSGRF</sequence>
<keyword evidence="2" id="KW-1133">Transmembrane helix</keyword>
<dbReference type="InterPro" id="IPR036869">
    <property type="entry name" value="J_dom_sf"/>
</dbReference>
<reference evidence="4 5" key="1">
    <citation type="submission" date="2019-01" db="EMBL/GenBank/DDBJ databases">
        <title>Draft genome sequence of Dictyobacter sp. Uno17.</title>
        <authorList>
            <person name="Wang C.M."/>
            <person name="Zheng Y."/>
            <person name="Sakai Y."/>
            <person name="Abe K."/>
            <person name="Yokota A."/>
            <person name="Yabe S."/>
        </authorList>
    </citation>
    <scope>NUCLEOTIDE SEQUENCE [LARGE SCALE GENOMIC DNA]</scope>
    <source>
        <strain evidence="4 5">Uno17</strain>
    </source>
</reference>
<dbReference type="InterPro" id="IPR001623">
    <property type="entry name" value="DnaJ_domain"/>
</dbReference>
<dbReference type="PANTHER" id="PTHR24074">
    <property type="entry name" value="CO-CHAPERONE PROTEIN DJLA"/>
    <property type="match status" value="1"/>
</dbReference>
<protein>
    <recommendedName>
        <fullName evidence="3">J domain-containing protein</fullName>
    </recommendedName>
</protein>
<evidence type="ECO:0000256" key="2">
    <source>
        <dbReference type="SAM" id="Phobius"/>
    </source>
</evidence>
<dbReference type="SUPFAM" id="SSF46565">
    <property type="entry name" value="Chaperone J-domain"/>
    <property type="match status" value="1"/>
</dbReference>
<feature type="region of interest" description="Disordered" evidence="1">
    <location>
        <begin position="85"/>
        <end position="126"/>
    </location>
</feature>
<evidence type="ECO:0000313" key="5">
    <source>
        <dbReference type="Proteomes" id="UP000322530"/>
    </source>
</evidence>
<feature type="compositionally biased region" description="Basic and acidic residues" evidence="1">
    <location>
        <begin position="115"/>
        <end position="124"/>
    </location>
</feature>
<dbReference type="Pfam" id="PF00226">
    <property type="entry name" value="DnaJ"/>
    <property type="match status" value="1"/>
</dbReference>
<feature type="domain" description="J" evidence="3">
    <location>
        <begin position="9"/>
        <end position="73"/>
    </location>
</feature>
<keyword evidence="2" id="KW-0812">Transmembrane</keyword>
<comment type="caution">
    <text evidence="4">The sequence shown here is derived from an EMBL/GenBank/DDBJ whole genome shotgun (WGS) entry which is preliminary data.</text>
</comment>
<dbReference type="AlphaFoldDB" id="A0A5A5TBK2"/>
<organism evidence="4 5">
    <name type="scientific">Dictyobacter arantiisoli</name>
    <dbReference type="NCBI Taxonomy" id="2014874"/>
    <lineage>
        <taxon>Bacteria</taxon>
        <taxon>Bacillati</taxon>
        <taxon>Chloroflexota</taxon>
        <taxon>Ktedonobacteria</taxon>
        <taxon>Ktedonobacterales</taxon>
        <taxon>Dictyobacteraceae</taxon>
        <taxon>Dictyobacter</taxon>
    </lineage>
</organism>
<dbReference type="OrthoDB" id="9779889at2"/>
<evidence type="ECO:0000259" key="3">
    <source>
        <dbReference type="PROSITE" id="PS50076"/>
    </source>
</evidence>
<keyword evidence="5" id="KW-1185">Reference proteome</keyword>
<dbReference type="InterPro" id="IPR050817">
    <property type="entry name" value="DjlA_DnaK_co-chaperone"/>
</dbReference>
<name>A0A5A5TBK2_9CHLR</name>
<keyword evidence="2" id="KW-0472">Membrane</keyword>
<accession>A0A5A5TBK2</accession>
<proteinExistence type="predicted"/>
<dbReference type="Gene3D" id="1.10.287.110">
    <property type="entry name" value="DnaJ domain"/>
    <property type="match status" value="1"/>
</dbReference>